<dbReference type="Proteomes" id="UP000028643">
    <property type="component" value="Unassembled WGS sequence"/>
</dbReference>
<accession>A0A085VAE4</accession>
<feature type="domain" description="DUF7693" evidence="1">
    <location>
        <begin position="14"/>
        <end position="108"/>
    </location>
</feature>
<organism evidence="2 3">
    <name type="scientific">Pseudomonas syringae</name>
    <dbReference type="NCBI Taxonomy" id="317"/>
    <lineage>
        <taxon>Bacteria</taxon>
        <taxon>Pseudomonadati</taxon>
        <taxon>Pseudomonadota</taxon>
        <taxon>Gammaproteobacteria</taxon>
        <taxon>Pseudomonadales</taxon>
        <taxon>Pseudomonadaceae</taxon>
        <taxon>Pseudomonas</taxon>
    </lineage>
</organism>
<dbReference type="RefSeq" id="WP_047573630.1">
    <property type="nucleotide sequence ID" value="NZ_JPQT01000097.1"/>
</dbReference>
<proteinExistence type="predicted"/>
<evidence type="ECO:0000313" key="3">
    <source>
        <dbReference type="Proteomes" id="UP000028643"/>
    </source>
</evidence>
<dbReference type="PATRIC" id="fig|317.174.peg.1673"/>
<sequence>MAFDNSDTGSLAALTATEVSQVLREVTLGQRAMVRVGIQTWDEVYACHFVVVIEGWRVTLYNDCDELDYCEQCVSPEGKRWDFDLIDRKDPIALLSPSEHQVLERMLKAL</sequence>
<gene>
    <name evidence="2" type="ORF">IV02_08195</name>
</gene>
<dbReference type="InterPro" id="IPR056110">
    <property type="entry name" value="DUF7693"/>
</dbReference>
<evidence type="ECO:0000313" key="2">
    <source>
        <dbReference type="EMBL" id="KFE52407.1"/>
    </source>
</evidence>
<comment type="caution">
    <text evidence="2">The sequence shown here is derived from an EMBL/GenBank/DDBJ whole genome shotgun (WGS) entry which is preliminary data.</text>
</comment>
<dbReference type="AlphaFoldDB" id="A0A085VAE4"/>
<protein>
    <recommendedName>
        <fullName evidence="1">DUF7693 domain-containing protein</fullName>
    </recommendedName>
</protein>
<reference evidence="2 3" key="1">
    <citation type="submission" date="2014-07" db="EMBL/GenBank/DDBJ databases">
        <title>Draft Genome Sequences of Environmental Pseudomonas syringae strains.</title>
        <authorList>
            <person name="Baltrus D.A."/>
            <person name="Berge O."/>
            <person name="Morris C."/>
        </authorList>
    </citation>
    <scope>NUCLEOTIDE SEQUENCE [LARGE SCALE GENOMIC DNA]</scope>
    <source>
        <strain evidence="2 3">CEB003</strain>
    </source>
</reference>
<dbReference type="EMBL" id="JPQT01000097">
    <property type="protein sequence ID" value="KFE52407.1"/>
    <property type="molecule type" value="Genomic_DNA"/>
</dbReference>
<name>A0A085VAE4_PSESX</name>
<dbReference type="Pfam" id="PF24745">
    <property type="entry name" value="DUF7693"/>
    <property type="match status" value="1"/>
</dbReference>
<evidence type="ECO:0000259" key="1">
    <source>
        <dbReference type="Pfam" id="PF24745"/>
    </source>
</evidence>